<dbReference type="Gene3D" id="3.10.105.10">
    <property type="entry name" value="Dipeptide-binding Protein, Domain 3"/>
    <property type="match status" value="1"/>
</dbReference>
<comment type="similarity">
    <text evidence="1">Belongs to the bacterial solute-binding protein 5 family.</text>
</comment>
<dbReference type="STRING" id="1069081.SAMN05660197_0195"/>
<dbReference type="EMBL" id="FWWZ01000001">
    <property type="protein sequence ID" value="SMC08443.1"/>
    <property type="molecule type" value="Genomic_DNA"/>
</dbReference>
<dbReference type="Proteomes" id="UP000192602">
    <property type="component" value="Unassembled WGS sequence"/>
</dbReference>
<dbReference type="Pfam" id="PF00496">
    <property type="entry name" value="SBP_bac_5"/>
    <property type="match status" value="1"/>
</dbReference>
<dbReference type="CDD" id="cd08514">
    <property type="entry name" value="PBP2_AppA_like"/>
    <property type="match status" value="1"/>
</dbReference>
<protein>
    <submittedName>
        <fullName evidence="6">Peptide/nickel transport system substrate-binding protein</fullName>
    </submittedName>
</protein>
<gene>
    <name evidence="6" type="ORF">SAMN05660197_0195</name>
</gene>
<dbReference type="Gene3D" id="3.40.190.10">
    <property type="entry name" value="Periplasmic binding protein-like II"/>
    <property type="match status" value="1"/>
</dbReference>
<dbReference type="GO" id="GO:1904680">
    <property type="term" value="F:peptide transmembrane transporter activity"/>
    <property type="evidence" value="ECO:0007669"/>
    <property type="project" value="TreeGrafter"/>
</dbReference>
<evidence type="ECO:0000259" key="5">
    <source>
        <dbReference type="Pfam" id="PF00496"/>
    </source>
</evidence>
<dbReference type="RefSeq" id="WP_084274729.1">
    <property type="nucleotide sequence ID" value="NZ_AP026671.1"/>
</dbReference>
<keyword evidence="2" id="KW-0813">Transport</keyword>
<dbReference type="InterPro" id="IPR039424">
    <property type="entry name" value="SBP_5"/>
</dbReference>
<dbReference type="GO" id="GO:0030288">
    <property type="term" value="C:outer membrane-bounded periplasmic space"/>
    <property type="evidence" value="ECO:0007669"/>
    <property type="project" value="UniProtKB-ARBA"/>
</dbReference>
<dbReference type="InterPro" id="IPR030678">
    <property type="entry name" value="Peptide/Ni-bd"/>
</dbReference>
<name>A0A1W1WRV0_9BACT</name>
<keyword evidence="7" id="KW-1185">Reference proteome</keyword>
<evidence type="ECO:0000313" key="6">
    <source>
        <dbReference type="EMBL" id="SMC08443.1"/>
    </source>
</evidence>
<dbReference type="AlphaFoldDB" id="A0A1W1WRV0"/>
<dbReference type="PANTHER" id="PTHR30290:SF9">
    <property type="entry name" value="OLIGOPEPTIDE-BINDING PROTEIN APPA"/>
    <property type="match status" value="1"/>
</dbReference>
<dbReference type="InterPro" id="IPR000914">
    <property type="entry name" value="SBP_5_dom"/>
</dbReference>
<accession>A0A1W1WRV0</accession>
<evidence type="ECO:0000256" key="1">
    <source>
        <dbReference type="ARBA" id="ARBA00005695"/>
    </source>
</evidence>
<dbReference type="OrthoDB" id="5469165at2"/>
<feature type="chain" id="PRO_5012099640" evidence="4">
    <location>
        <begin position="17"/>
        <end position="499"/>
    </location>
</feature>
<reference evidence="7" key="1">
    <citation type="submission" date="2017-04" db="EMBL/GenBank/DDBJ databases">
        <authorList>
            <person name="Varghese N."/>
            <person name="Submissions S."/>
        </authorList>
    </citation>
    <scope>NUCLEOTIDE SEQUENCE [LARGE SCALE GENOMIC DNA]</scope>
    <source>
        <strain evidence="7">DSM 16512</strain>
    </source>
</reference>
<dbReference type="GO" id="GO:0043190">
    <property type="term" value="C:ATP-binding cassette (ABC) transporter complex"/>
    <property type="evidence" value="ECO:0007669"/>
    <property type="project" value="InterPro"/>
</dbReference>
<keyword evidence="3 4" id="KW-0732">Signal</keyword>
<feature type="domain" description="Solute-binding protein family 5" evidence="5">
    <location>
        <begin position="59"/>
        <end position="410"/>
    </location>
</feature>
<dbReference type="InterPro" id="IPR023765">
    <property type="entry name" value="SBP_5_CS"/>
</dbReference>
<evidence type="ECO:0000313" key="7">
    <source>
        <dbReference type="Proteomes" id="UP000192602"/>
    </source>
</evidence>
<dbReference type="GO" id="GO:0015833">
    <property type="term" value="P:peptide transport"/>
    <property type="evidence" value="ECO:0007669"/>
    <property type="project" value="TreeGrafter"/>
</dbReference>
<dbReference type="PANTHER" id="PTHR30290">
    <property type="entry name" value="PERIPLASMIC BINDING COMPONENT OF ABC TRANSPORTER"/>
    <property type="match status" value="1"/>
</dbReference>
<evidence type="ECO:0000256" key="2">
    <source>
        <dbReference type="ARBA" id="ARBA00022448"/>
    </source>
</evidence>
<proteinExistence type="inferred from homology"/>
<organism evidence="6 7">
    <name type="scientific">Nitratiruptor tergarcus DSM 16512</name>
    <dbReference type="NCBI Taxonomy" id="1069081"/>
    <lineage>
        <taxon>Bacteria</taxon>
        <taxon>Pseudomonadati</taxon>
        <taxon>Campylobacterota</taxon>
        <taxon>Epsilonproteobacteria</taxon>
        <taxon>Nautiliales</taxon>
        <taxon>Nitratiruptoraceae</taxon>
        <taxon>Nitratiruptor</taxon>
    </lineage>
</organism>
<dbReference type="Gene3D" id="3.90.76.10">
    <property type="entry name" value="Dipeptide-binding Protein, Domain 1"/>
    <property type="match status" value="1"/>
</dbReference>
<feature type="signal peptide" evidence="4">
    <location>
        <begin position="1"/>
        <end position="16"/>
    </location>
</feature>
<dbReference type="PIRSF" id="PIRSF002741">
    <property type="entry name" value="MppA"/>
    <property type="match status" value="1"/>
</dbReference>
<evidence type="ECO:0000256" key="4">
    <source>
        <dbReference type="SAM" id="SignalP"/>
    </source>
</evidence>
<sequence>MRKAVFLLFFSFSLLASTLHLSIGASPSRINPLLATDSASAEIAGWIFNGLFKYDKDGKIVGDLAQEWRFLDKKTLWIALRKGVKWHDGKPFSAQDVLFTYKLAISPKIFTPYASEFRYVKDVEVIDDLHLIVHYKKPYFKALQTWMMGILPKHILQNEKDLMTSSFNQHPIGTGPYKLQGFEVSKDIVLKANSDYFEHPPHIERIVYHFLPDPSTQFLMLKSKKLDVGALSPLQLERQIDEAFRSFYAIYEQPSHSYTYLGFNLKNKKFQDKRVREAINLAIDREEMINILFFSHASICTGPFMPGTFAFDPEVKAPKPNRIRAKQLLAEAGYNAKHPLEFEIATNSNNSLRMYAAQIIQYQLAKIGVKVTIRAMEWQAFLNTIVTPRKFETILLGWALGLTPDAYSIWHSGEAKLGGFNLVSYKNKEVDRLIKEAETTINLQKLSQIYKKIFRLIVADIPYIFLYIPNSITVVNKKIQNVEPSLIGIMHNEIDWIKP</sequence>
<dbReference type="SUPFAM" id="SSF53850">
    <property type="entry name" value="Periplasmic binding protein-like II"/>
    <property type="match status" value="1"/>
</dbReference>
<evidence type="ECO:0000256" key="3">
    <source>
        <dbReference type="ARBA" id="ARBA00022729"/>
    </source>
</evidence>
<dbReference type="PROSITE" id="PS01040">
    <property type="entry name" value="SBP_BACTERIAL_5"/>
    <property type="match status" value="1"/>
</dbReference>